<dbReference type="EnsemblPlants" id="Ma08_t33120.1">
    <property type="protein sequence ID" value="Ma08_p33120.1"/>
    <property type="gene ID" value="Ma08_g33120"/>
</dbReference>
<accession>A0A804KDJ1</accession>
<organism evidence="2 3">
    <name type="scientific">Musa acuminata subsp. malaccensis</name>
    <name type="common">Wild banana</name>
    <name type="synonym">Musa malaccensis</name>
    <dbReference type="NCBI Taxonomy" id="214687"/>
    <lineage>
        <taxon>Eukaryota</taxon>
        <taxon>Viridiplantae</taxon>
        <taxon>Streptophyta</taxon>
        <taxon>Embryophyta</taxon>
        <taxon>Tracheophyta</taxon>
        <taxon>Spermatophyta</taxon>
        <taxon>Magnoliopsida</taxon>
        <taxon>Liliopsida</taxon>
        <taxon>Zingiberales</taxon>
        <taxon>Musaceae</taxon>
        <taxon>Musa</taxon>
    </lineage>
</organism>
<evidence type="ECO:0000313" key="2">
    <source>
        <dbReference type="EnsemblPlants" id="Ma08_p33120.1"/>
    </source>
</evidence>
<name>A0A804KDJ1_MUSAM</name>
<dbReference type="AlphaFoldDB" id="A0A804KDJ1"/>
<reference evidence="2" key="2">
    <citation type="submission" date="2021-05" db="UniProtKB">
        <authorList>
            <consortium name="EnsemblPlants"/>
        </authorList>
    </citation>
    <scope>IDENTIFICATION</scope>
    <source>
        <strain evidence="2">subsp. malaccensis</strain>
    </source>
</reference>
<evidence type="ECO:0000313" key="1">
    <source>
        <dbReference type="EMBL" id="CAG1833468.1"/>
    </source>
</evidence>
<dbReference type="Proteomes" id="UP000012960">
    <property type="component" value="Unplaced"/>
</dbReference>
<dbReference type="Gramene" id="Ma08_t33120.1">
    <property type="protein sequence ID" value="Ma08_p33120.1"/>
    <property type="gene ID" value="Ma08_g33120"/>
</dbReference>
<dbReference type="InParanoid" id="A0A804KDJ1"/>
<protein>
    <submittedName>
        <fullName evidence="1">(wild Malaysian banana) hypothetical protein</fullName>
    </submittedName>
</protein>
<evidence type="ECO:0000313" key="3">
    <source>
        <dbReference type="Proteomes" id="UP000012960"/>
    </source>
</evidence>
<sequence>MASKGAVVNRSSASHRRELSVESFKCYKIYAPTRVCLFLVVLFMEVNLRAMESREQIDNEDGVAAAVDAFHRHLPPQLPIPPPPVIFLSVNMG</sequence>
<proteinExistence type="predicted"/>
<gene>
    <name evidence="1" type="ORF">GSMUA_93890.1</name>
</gene>
<keyword evidence="3" id="KW-1185">Reference proteome</keyword>
<dbReference type="EMBL" id="HG996472">
    <property type="protein sequence ID" value="CAG1833468.1"/>
    <property type="molecule type" value="Genomic_DNA"/>
</dbReference>
<reference evidence="1" key="1">
    <citation type="submission" date="2021-03" db="EMBL/GenBank/DDBJ databases">
        <authorList>
            <consortium name="Genoscope - CEA"/>
            <person name="William W."/>
        </authorList>
    </citation>
    <scope>NUCLEOTIDE SEQUENCE</scope>
    <source>
        <strain evidence="1">Doubled-haploid Pahang</strain>
    </source>
</reference>